<protein>
    <submittedName>
        <fullName evidence="1">Uncharacterized protein</fullName>
    </submittedName>
</protein>
<comment type="caution">
    <text evidence="1">The sequence shown here is derived from an EMBL/GenBank/DDBJ whole genome shotgun (WGS) entry which is preliminary data.</text>
</comment>
<gene>
    <name evidence="1" type="ORF">ACFP1Z_29910</name>
</gene>
<keyword evidence="2" id="KW-1185">Reference proteome</keyword>
<dbReference type="Proteomes" id="UP001596083">
    <property type="component" value="Unassembled WGS sequence"/>
</dbReference>
<organism evidence="1 2">
    <name type="scientific">Streptomyces gamaensis</name>
    <dbReference type="NCBI Taxonomy" id="1763542"/>
    <lineage>
        <taxon>Bacteria</taxon>
        <taxon>Bacillati</taxon>
        <taxon>Actinomycetota</taxon>
        <taxon>Actinomycetes</taxon>
        <taxon>Kitasatosporales</taxon>
        <taxon>Streptomycetaceae</taxon>
        <taxon>Streptomyces</taxon>
    </lineage>
</organism>
<proteinExistence type="predicted"/>
<accession>A0ABW0Z7K6</accession>
<evidence type="ECO:0000313" key="1">
    <source>
        <dbReference type="EMBL" id="MFC5724377.1"/>
    </source>
</evidence>
<dbReference type="EMBL" id="JBHSPB010000027">
    <property type="protein sequence ID" value="MFC5724377.1"/>
    <property type="molecule type" value="Genomic_DNA"/>
</dbReference>
<sequence>MISRRVGGAAQGRGLAPKALFGGSMDTGELISILRGIVYMRGGRRAELLLGRKMADLGLVVHPTPMKGLFVIDVPPEQSYSAVRSVLDAGAERGVWDYEEAAISAVHDAQL</sequence>
<reference evidence="2" key="1">
    <citation type="journal article" date="2019" name="Int. J. Syst. Evol. Microbiol.">
        <title>The Global Catalogue of Microorganisms (GCM) 10K type strain sequencing project: providing services to taxonomists for standard genome sequencing and annotation.</title>
        <authorList>
            <consortium name="The Broad Institute Genomics Platform"/>
            <consortium name="The Broad Institute Genome Sequencing Center for Infectious Disease"/>
            <person name="Wu L."/>
            <person name="Ma J."/>
        </authorList>
    </citation>
    <scope>NUCLEOTIDE SEQUENCE [LARGE SCALE GENOMIC DNA]</scope>
    <source>
        <strain evidence="2">CGMCC 4.7304</strain>
    </source>
</reference>
<name>A0ABW0Z7K6_9ACTN</name>
<dbReference type="RefSeq" id="WP_390320839.1">
    <property type="nucleotide sequence ID" value="NZ_JBHSPB010000027.1"/>
</dbReference>
<evidence type="ECO:0000313" key="2">
    <source>
        <dbReference type="Proteomes" id="UP001596083"/>
    </source>
</evidence>